<gene>
    <name evidence="1" type="ORF">HA520_20315</name>
</gene>
<name>A0AA43ZBA0_9GAMM</name>
<sequence length="422" mass="45850">MKTLEQGNFKILTIALSAGAISLCFWSGTCSAQELRAAFAPECPTTNFPRTEGMIETPAIPLAIASSFAGLLVDNGISSIKKTVNPENANIEAQFLEQGLYMYEGDPNAESNNPPPDKTNTPKPIVKPSHKMGCLVVAVGEFTVAEYGVQGWKLPFKSERPDPKEEDRQISSNWRIGNTLGLMGPATLALYMEATRVFSSDKTAITWRPVRLYIGKYLNDSIWGGKSRSTSIEIRLYKPGIKEAFLSQTFAFGAVRKPVDKNSKDFDSSNIGTWSTLPAAPALPANFKPLKEGRAFAPYTLEVRVVEAPKPYMLAQAFAGAIETNKDAIKKEASNAIDQNAKITSNLTAEDTTLDAINIFLTTLQTVATTCTTDKTKDDTGKFACLISRDKALTARQKADLSCKSNAVPSCDSLPEVPNIRS</sequence>
<dbReference type="RefSeq" id="WP_165893998.1">
    <property type="nucleotide sequence ID" value="NZ_JAAPAP010000023.1"/>
</dbReference>
<comment type="caution">
    <text evidence="1">The sequence shown here is derived from an EMBL/GenBank/DDBJ whole genome shotgun (WGS) entry which is preliminary data.</text>
</comment>
<evidence type="ECO:0000313" key="2">
    <source>
        <dbReference type="Proteomes" id="UP000736384"/>
    </source>
</evidence>
<protein>
    <submittedName>
        <fullName evidence="1">Uncharacterized protein</fullName>
    </submittedName>
</protein>
<organism evidence="1 2">
    <name type="scientific">Azotobacter chroococcum</name>
    <dbReference type="NCBI Taxonomy" id="353"/>
    <lineage>
        <taxon>Bacteria</taxon>
        <taxon>Pseudomonadati</taxon>
        <taxon>Pseudomonadota</taxon>
        <taxon>Gammaproteobacteria</taxon>
        <taxon>Pseudomonadales</taxon>
        <taxon>Pseudomonadaceae</taxon>
        <taxon>Azotobacter</taxon>
    </lineage>
</organism>
<reference evidence="1" key="1">
    <citation type="submission" date="2020-03" db="EMBL/GenBank/DDBJ databases">
        <title>Genome assembly of Azotobacter chroococcum W5.</title>
        <authorList>
            <person name="Kannepalli A."/>
        </authorList>
    </citation>
    <scope>NUCLEOTIDE SEQUENCE</scope>
    <source>
        <strain evidence="1">W5</strain>
    </source>
</reference>
<dbReference type="EMBL" id="JAAPAP010000023">
    <property type="protein sequence ID" value="NHN79591.1"/>
    <property type="molecule type" value="Genomic_DNA"/>
</dbReference>
<evidence type="ECO:0000313" key="1">
    <source>
        <dbReference type="EMBL" id="NHN79591.1"/>
    </source>
</evidence>
<proteinExistence type="predicted"/>
<dbReference type="Proteomes" id="UP000736384">
    <property type="component" value="Unassembled WGS sequence"/>
</dbReference>
<dbReference type="AlphaFoldDB" id="A0AA43ZBA0"/>
<accession>A0AA43ZBA0</accession>